<accession>A0A8X6G9D7</accession>
<evidence type="ECO:0000313" key="2">
    <source>
        <dbReference type="EMBL" id="GFQ98862.1"/>
    </source>
</evidence>
<gene>
    <name evidence="2" type="ORF">TNCT_377931</name>
</gene>
<evidence type="ECO:0000313" key="3">
    <source>
        <dbReference type="Proteomes" id="UP000887116"/>
    </source>
</evidence>
<organism evidence="2 3">
    <name type="scientific">Trichonephila clavata</name>
    <name type="common">Joro spider</name>
    <name type="synonym">Nephila clavata</name>
    <dbReference type="NCBI Taxonomy" id="2740835"/>
    <lineage>
        <taxon>Eukaryota</taxon>
        <taxon>Metazoa</taxon>
        <taxon>Ecdysozoa</taxon>
        <taxon>Arthropoda</taxon>
        <taxon>Chelicerata</taxon>
        <taxon>Arachnida</taxon>
        <taxon>Araneae</taxon>
        <taxon>Araneomorphae</taxon>
        <taxon>Entelegynae</taxon>
        <taxon>Araneoidea</taxon>
        <taxon>Nephilidae</taxon>
        <taxon>Trichonephila</taxon>
    </lineage>
</organism>
<dbReference type="AlphaFoldDB" id="A0A8X6G9D7"/>
<dbReference type="PANTHER" id="PTHR45749:SF21">
    <property type="entry name" value="DUF4371 DOMAIN-CONTAINING PROTEIN"/>
    <property type="match status" value="1"/>
</dbReference>
<sequence>MTSIKNVMRRLILAEIREENLYSLQVDTTTDMYQMDQCSVVIRYLYNENIYEKVIGILSCTDLTGLCMFNMITNFLERMNNNVRKYVGNCIDGSSNMCGAYNGFTKWLSENSPRQIRVWCYS</sequence>
<dbReference type="EMBL" id="BMAO01024935">
    <property type="protein sequence ID" value="GFQ98862.1"/>
    <property type="molecule type" value="Genomic_DNA"/>
</dbReference>
<proteinExistence type="predicted"/>
<dbReference type="PANTHER" id="PTHR45749">
    <property type="match status" value="1"/>
</dbReference>
<protein>
    <recommendedName>
        <fullName evidence="1">DUF4371 domain-containing protein</fullName>
    </recommendedName>
</protein>
<dbReference type="Pfam" id="PF14291">
    <property type="entry name" value="DUF4371"/>
    <property type="match status" value="1"/>
</dbReference>
<feature type="domain" description="DUF4371" evidence="1">
    <location>
        <begin position="5"/>
        <end position="103"/>
    </location>
</feature>
<name>A0A8X6G9D7_TRICU</name>
<comment type="caution">
    <text evidence="2">The sequence shown here is derived from an EMBL/GenBank/DDBJ whole genome shotgun (WGS) entry which is preliminary data.</text>
</comment>
<evidence type="ECO:0000259" key="1">
    <source>
        <dbReference type="Pfam" id="PF14291"/>
    </source>
</evidence>
<dbReference type="OrthoDB" id="6759200at2759"/>
<dbReference type="InterPro" id="IPR025398">
    <property type="entry name" value="DUF4371"/>
</dbReference>
<dbReference type="Proteomes" id="UP000887116">
    <property type="component" value="Unassembled WGS sequence"/>
</dbReference>
<reference evidence="2" key="1">
    <citation type="submission" date="2020-07" db="EMBL/GenBank/DDBJ databases">
        <title>Multicomponent nature underlies the extraordinary mechanical properties of spider dragline silk.</title>
        <authorList>
            <person name="Kono N."/>
            <person name="Nakamura H."/>
            <person name="Mori M."/>
            <person name="Yoshida Y."/>
            <person name="Ohtoshi R."/>
            <person name="Malay A.D."/>
            <person name="Moran D.A.P."/>
            <person name="Tomita M."/>
            <person name="Numata K."/>
            <person name="Arakawa K."/>
        </authorList>
    </citation>
    <scope>NUCLEOTIDE SEQUENCE</scope>
</reference>
<keyword evidence="3" id="KW-1185">Reference proteome</keyword>